<dbReference type="GO" id="GO:0003700">
    <property type="term" value="F:DNA-binding transcription factor activity"/>
    <property type="evidence" value="ECO:0007669"/>
    <property type="project" value="InterPro"/>
</dbReference>
<feature type="domain" description="HTH araC/xylS-type" evidence="4">
    <location>
        <begin position="6"/>
        <end position="104"/>
    </location>
</feature>
<reference evidence="5 6" key="1">
    <citation type="journal article" date="2005" name="Int. J. Syst. Evol. Microbiol.">
        <title>Bacillus cibi sp. nov., isolated from jeotgal, a traditional Korean fermented seafood.</title>
        <authorList>
            <person name="Yoon J.H."/>
            <person name="Lee C.H."/>
            <person name="Oh T.K."/>
        </authorList>
    </citation>
    <scope>NUCLEOTIDE SEQUENCE [LARGE SCALE GENOMIC DNA]</scope>
    <source>
        <strain evidence="5 6">DSM 16189</strain>
    </source>
</reference>
<keyword evidence="6" id="KW-1185">Reference proteome</keyword>
<evidence type="ECO:0000259" key="4">
    <source>
        <dbReference type="PROSITE" id="PS01124"/>
    </source>
</evidence>
<accession>A0A084GJR5</accession>
<dbReference type="InterPro" id="IPR009057">
    <property type="entry name" value="Homeodomain-like_sf"/>
</dbReference>
<dbReference type="OrthoDB" id="8365150at2"/>
<dbReference type="Gene3D" id="2.60.120.260">
    <property type="entry name" value="Galactose-binding domain-like"/>
    <property type="match status" value="1"/>
</dbReference>
<dbReference type="SMART" id="SM00342">
    <property type="entry name" value="HTH_ARAC"/>
    <property type="match status" value="1"/>
</dbReference>
<dbReference type="SUPFAM" id="SSF46689">
    <property type="entry name" value="Homeodomain-like"/>
    <property type="match status" value="2"/>
</dbReference>
<name>A0A084GJR5_METID</name>
<dbReference type="InterPro" id="IPR050959">
    <property type="entry name" value="MarA-like"/>
</dbReference>
<dbReference type="EMBL" id="JNVC02000019">
    <property type="protein sequence ID" value="KEZ47577.1"/>
    <property type="molecule type" value="Genomic_DNA"/>
</dbReference>
<dbReference type="PROSITE" id="PS00041">
    <property type="entry name" value="HTH_ARAC_FAMILY_1"/>
    <property type="match status" value="1"/>
</dbReference>
<keyword evidence="1" id="KW-0805">Transcription regulation</keyword>
<keyword evidence="3" id="KW-0804">Transcription</keyword>
<gene>
    <name evidence="5" type="ORF">GS18_0219545</name>
</gene>
<dbReference type="PANTHER" id="PTHR47504:SF6">
    <property type="entry name" value="ARAC-FAMILY TRANSCRIPTIONAL REGULATOR"/>
    <property type="match status" value="1"/>
</dbReference>
<dbReference type="Pfam" id="PF12833">
    <property type="entry name" value="HTH_18"/>
    <property type="match status" value="1"/>
</dbReference>
<dbReference type="PANTHER" id="PTHR47504">
    <property type="entry name" value="RIGHT ORIGIN-BINDING PROTEIN"/>
    <property type="match status" value="1"/>
</dbReference>
<organism evidence="5 6">
    <name type="scientific">Metabacillus indicus</name>
    <name type="common">Bacillus indicus</name>
    <dbReference type="NCBI Taxonomy" id="246786"/>
    <lineage>
        <taxon>Bacteria</taxon>
        <taxon>Bacillati</taxon>
        <taxon>Bacillota</taxon>
        <taxon>Bacilli</taxon>
        <taxon>Bacillales</taxon>
        <taxon>Bacillaceae</taxon>
        <taxon>Metabacillus</taxon>
    </lineage>
</organism>
<dbReference type="AlphaFoldDB" id="A0A084GJR5"/>
<proteinExistence type="predicted"/>
<evidence type="ECO:0000256" key="1">
    <source>
        <dbReference type="ARBA" id="ARBA00023015"/>
    </source>
</evidence>
<dbReference type="RefSeq" id="WP_029567133.1">
    <property type="nucleotide sequence ID" value="NZ_JNVC02000019.1"/>
</dbReference>
<dbReference type="InterPro" id="IPR018060">
    <property type="entry name" value="HTH_AraC"/>
</dbReference>
<keyword evidence="2" id="KW-0238">DNA-binding</keyword>
<dbReference type="PROSITE" id="PS01124">
    <property type="entry name" value="HTH_ARAC_FAMILY_2"/>
    <property type="match status" value="1"/>
</dbReference>
<evidence type="ECO:0000256" key="3">
    <source>
        <dbReference type="ARBA" id="ARBA00023163"/>
    </source>
</evidence>
<protein>
    <submittedName>
        <fullName evidence="5">Transcriptional regulator</fullName>
    </submittedName>
</protein>
<comment type="caution">
    <text evidence="5">The sequence shown here is derived from an EMBL/GenBank/DDBJ whole genome shotgun (WGS) entry which is preliminary data.</text>
</comment>
<dbReference type="GO" id="GO:0043565">
    <property type="term" value="F:sequence-specific DNA binding"/>
    <property type="evidence" value="ECO:0007669"/>
    <property type="project" value="InterPro"/>
</dbReference>
<evidence type="ECO:0000313" key="5">
    <source>
        <dbReference type="EMBL" id="KEZ47577.1"/>
    </source>
</evidence>
<dbReference type="InterPro" id="IPR018062">
    <property type="entry name" value="HTH_AraC-typ_CS"/>
</dbReference>
<evidence type="ECO:0000256" key="2">
    <source>
        <dbReference type="ARBA" id="ARBA00023125"/>
    </source>
</evidence>
<evidence type="ECO:0000313" key="6">
    <source>
        <dbReference type="Proteomes" id="UP000028549"/>
    </source>
</evidence>
<dbReference type="STRING" id="246786.GS18_0219545"/>
<dbReference type="Gene3D" id="1.10.10.60">
    <property type="entry name" value="Homeodomain-like"/>
    <property type="match status" value="2"/>
</dbReference>
<sequence length="293" mass="33714">MDSALQKTIAYIEHHLQEELPLEIIAREAGYSKFHFHRLFQREFGMSASEYVRTRRIADAAKMLLYTDEKILDIALSYQFDSQESFTRAFKKIYRLPPGTYRKIMASLTMQKEEISMGNQGVKGWFLSGSHPFNYEMGLDRKVYHSGKSSGYLAAKSVQHQGEFATMMQEIKADKYKGERYKFSGFIRAEHLDGFCGLWMRVDNALQDVLRFDNMGDRPITKDTEWHYCSIVLDIPEEGAVISIGALLSGAGRMWVDELKFEEVDETVPTTNIEFTSHLHDEPANLSFEEELG</sequence>
<dbReference type="Proteomes" id="UP000028549">
    <property type="component" value="Unassembled WGS sequence"/>
</dbReference>